<evidence type="ECO:0000313" key="2">
    <source>
        <dbReference type="EMBL" id="TEB04771.1"/>
    </source>
</evidence>
<reference evidence="2 3" key="1">
    <citation type="journal article" date="2018" name="Environ. Microbiol.">
        <title>Novel energy conservation strategies and behaviour of Pelotomaculum schinkii driving syntrophic propionate catabolism.</title>
        <authorList>
            <person name="Hidalgo-Ahumada C.A.P."/>
            <person name="Nobu M.K."/>
            <person name="Narihiro T."/>
            <person name="Tamaki H."/>
            <person name="Liu W.T."/>
            <person name="Kamagata Y."/>
            <person name="Stams A.J.M."/>
            <person name="Imachi H."/>
            <person name="Sousa D.Z."/>
        </authorList>
    </citation>
    <scope>NUCLEOTIDE SEQUENCE [LARGE SCALE GENOMIC DNA]</scope>
    <source>
        <strain evidence="2 3">HH</strain>
    </source>
</reference>
<feature type="transmembrane region" description="Helical" evidence="1">
    <location>
        <begin position="13"/>
        <end position="31"/>
    </location>
</feature>
<comment type="caution">
    <text evidence="2">The sequence shown here is derived from an EMBL/GenBank/DDBJ whole genome shotgun (WGS) entry which is preliminary data.</text>
</comment>
<keyword evidence="1" id="KW-0472">Membrane</keyword>
<evidence type="ECO:0000256" key="1">
    <source>
        <dbReference type="SAM" id="Phobius"/>
    </source>
</evidence>
<gene>
    <name evidence="2" type="ORF">Psch_03533</name>
</gene>
<feature type="transmembrane region" description="Helical" evidence="1">
    <location>
        <begin position="38"/>
        <end position="55"/>
    </location>
</feature>
<keyword evidence="1" id="KW-0812">Transmembrane</keyword>
<dbReference type="EMBL" id="QFGA01000003">
    <property type="protein sequence ID" value="TEB04771.1"/>
    <property type="molecule type" value="Genomic_DNA"/>
</dbReference>
<sequence>MDIGGGRGVGVNIFVPLLLTLTYVILLTIYFKEIIVKIGIVFVYMLLAKCYIVNIG</sequence>
<keyword evidence="3" id="KW-1185">Reference proteome</keyword>
<keyword evidence="1" id="KW-1133">Transmembrane helix</keyword>
<dbReference type="AlphaFoldDB" id="A0A4Y7R800"/>
<accession>A0A4Y7R800</accession>
<proteinExistence type="predicted"/>
<dbReference type="Proteomes" id="UP000298324">
    <property type="component" value="Unassembled WGS sequence"/>
</dbReference>
<evidence type="ECO:0000313" key="3">
    <source>
        <dbReference type="Proteomes" id="UP000298324"/>
    </source>
</evidence>
<name>A0A4Y7R800_9FIRM</name>
<organism evidence="2 3">
    <name type="scientific">Pelotomaculum schinkii</name>
    <dbReference type="NCBI Taxonomy" id="78350"/>
    <lineage>
        <taxon>Bacteria</taxon>
        <taxon>Bacillati</taxon>
        <taxon>Bacillota</taxon>
        <taxon>Clostridia</taxon>
        <taxon>Eubacteriales</taxon>
        <taxon>Desulfotomaculaceae</taxon>
        <taxon>Pelotomaculum</taxon>
    </lineage>
</organism>
<protein>
    <submittedName>
        <fullName evidence="2">Uncharacterized protein</fullName>
    </submittedName>
</protein>